<keyword evidence="4" id="KW-0963">Cytoplasm</keyword>
<evidence type="ECO:0000313" key="12">
    <source>
        <dbReference type="Ensembl" id="ENSLBEP00000024419.1"/>
    </source>
</evidence>
<name>A0A3Q3FYE4_9LABR</name>
<dbReference type="PANTHER" id="PTHR13445">
    <property type="entry name" value="TUMOR SUPPRESSING SUBTRANSFERABLE CANDIDATE 4 TSSC4"/>
    <property type="match status" value="1"/>
</dbReference>
<proteinExistence type="inferred from homology"/>
<dbReference type="GO" id="GO:0005737">
    <property type="term" value="C:cytoplasm"/>
    <property type="evidence" value="ECO:0007669"/>
    <property type="project" value="UniProtKB-SubCell"/>
</dbReference>
<dbReference type="InParanoid" id="A0A3Q3FYE4"/>
<dbReference type="Ensembl" id="ENSLBET00000025674.1">
    <property type="protein sequence ID" value="ENSLBEP00000024419.1"/>
    <property type="gene ID" value="ENSLBEG00000018696.1"/>
</dbReference>
<evidence type="ECO:0000256" key="2">
    <source>
        <dbReference type="ARBA" id="ARBA00004496"/>
    </source>
</evidence>
<keyword evidence="13" id="KW-1185">Reference proteome</keyword>
<evidence type="ECO:0000256" key="6">
    <source>
        <dbReference type="ARBA" id="ARBA00022728"/>
    </source>
</evidence>
<organism evidence="12 13">
    <name type="scientific">Labrus bergylta</name>
    <name type="common">ballan wrasse</name>
    <dbReference type="NCBI Taxonomy" id="56723"/>
    <lineage>
        <taxon>Eukaryota</taxon>
        <taxon>Metazoa</taxon>
        <taxon>Chordata</taxon>
        <taxon>Craniata</taxon>
        <taxon>Vertebrata</taxon>
        <taxon>Euteleostomi</taxon>
        <taxon>Actinopterygii</taxon>
        <taxon>Neopterygii</taxon>
        <taxon>Teleostei</taxon>
        <taxon>Neoteleostei</taxon>
        <taxon>Acanthomorphata</taxon>
        <taxon>Eupercaria</taxon>
        <taxon>Labriformes</taxon>
        <taxon>Labridae</taxon>
        <taxon>Labrus</taxon>
    </lineage>
</organism>
<accession>A0A3Q3FYE4</accession>
<evidence type="ECO:0000256" key="4">
    <source>
        <dbReference type="ARBA" id="ARBA00022490"/>
    </source>
</evidence>
<feature type="region of interest" description="Disordered" evidence="11">
    <location>
        <begin position="40"/>
        <end position="151"/>
    </location>
</feature>
<dbReference type="GO" id="GO:0006397">
    <property type="term" value="P:mRNA processing"/>
    <property type="evidence" value="ECO:0007669"/>
    <property type="project" value="UniProtKB-KW"/>
</dbReference>
<evidence type="ECO:0000256" key="7">
    <source>
        <dbReference type="ARBA" id="ARBA00023187"/>
    </source>
</evidence>
<protein>
    <recommendedName>
        <fullName evidence="9">U5 small nuclear ribonucleoprotein TSSC4</fullName>
    </recommendedName>
</protein>
<keyword evidence="8" id="KW-0539">Nucleus</keyword>
<evidence type="ECO:0000313" key="13">
    <source>
        <dbReference type="Proteomes" id="UP000261660"/>
    </source>
</evidence>
<sequence>FVCCAPAGLRNQAQFSLRGGSSAFSNRSQSIFDCLDNVARPPSSTSSYGVFARPQAPPPSRKTTQPPLSPPNPVKRRGTPDYLLNPERWTHYSLEDTSETSDQGNTRAPRPLPHTYLQEKENRKGRRRRRERTNTKNPTAKPKPNRIITRV</sequence>
<comment type="function">
    <text evidence="10">Protein associated with the U5 snRNP, during its maturation and its post-splicing recycling and which is required for spliceosomal tri-snRNP complex assembly in the nucleus. Has a molecular sequestering activity and transiently hinders SNRNP200 binding sites for constitutive splicing factors that intervene later during the assembly of the spliceosome and splicing. Together with its molecular sequestering activity, may also function as a molecular adapter and placeholder, coordinating the assembly of the U5 snRNP and its association with the U4/U6 di-snRNP.</text>
</comment>
<dbReference type="PANTHER" id="PTHR13445:SF3">
    <property type="entry name" value="U5 SMALL NUCLEAR RIBONUCLEOPROTEIN TSSC4"/>
    <property type="match status" value="1"/>
</dbReference>
<keyword evidence="6" id="KW-0747">Spliceosome</keyword>
<evidence type="ECO:0000256" key="1">
    <source>
        <dbReference type="ARBA" id="ARBA00004123"/>
    </source>
</evidence>
<evidence type="ECO:0000256" key="10">
    <source>
        <dbReference type="ARBA" id="ARBA00045970"/>
    </source>
</evidence>
<dbReference type="Proteomes" id="UP000261660">
    <property type="component" value="Unplaced"/>
</dbReference>
<evidence type="ECO:0000256" key="9">
    <source>
        <dbReference type="ARBA" id="ARBA00035304"/>
    </source>
</evidence>
<dbReference type="Pfam" id="PF15264">
    <property type="entry name" value="TSSC4"/>
    <property type="match status" value="1"/>
</dbReference>
<dbReference type="STRING" id="56723.ENSLBEP00000024419"/>
<comment type="similarity">
    <text evidence="3">Belongs to the TSSC4 family.</text>
</comment>
<dbReference type="GeneTree" id="ENSGT00940000171378"/>
<evidence type="ECO:0000256" key="8">
    <source>
        <dbReference type="ARBA" id="ARBA00023242"/>
    </source>
</evidence>
<dbReference type="GO" id="GO:0008380">
    <property type="term" value="P:RNA splicing"/>
    <property type="evidence" value="ECO:0007669"/>
    <property type="project" value="UniProtKB-KW"/>
</dbReference>
<evidence type="ECO:0000256" key="5">
    <source>
        <dbReference type="ARBA" id="ARBA00022664"/>
    </source>
</evidence>
<evidence type="ECO:0000256" key="11">
    <source>
        <dbReference type="SAM" id="MobiDB-lite"/>
    </source>
</evidence>
<keyword evidence="5" id="KW-0507">mRNA processing</keyword>
<comment type="subcellular location">
    <subcellularLocation>
        <location evidence="2">Cytoplasm</location>
    </subcellularLocation>
    <subcellularLocation>
        <location evidence="1">Nucleus</location>
    </subcellularLocation>
</comment>
<reference evidence="12" key="1">
    <citation type="submission" date="2025-08" db="UniProtKB">
        <authorList>
            <consortium name="Ensembl"/>
        </authorList>
    </citation>
    <scope>IDENTIFICATION</scope>
</reference>
<dbReference type="GO" id="GO:0005681">
    <property type="term" value="C:spliceosomal complex"/>
    <property type="evidence" value="ECO:0007669"/>
    <property type="project" value="UniProtKB-KW"/>
</dbReference>
<dbReference type="InterPro" id="IPR029338">
    <property type="entry name" value="TSSC4"/>
</dbReference>
<keyword evidence="7" id="KW-0508">mRNA splicing</keyword>
<reference evidence="12" key="2">
    <citation type="submission" date="2025-09" db="UniProtKB">
        <authorList>
            <consortium name="Ensembl"/>
        </authorList>
    </citation>
    <scope>IDENTIFICATION</scope>
</reference>
<dbReference type="AlphaFoldDB" id="A0A3Q3FYE4"/>
<evidence type="ECO:0000256" key="3">
    <source>
        <dbReference type="ARBA" id="ARBA00010362"/>
    </source>
</evidence>